<keyword evidence="1" id="KW-0812">Transmembrane</keyword>
<evidence type="ECO:0000256" key="1">
    <source>
        <dbReference type="SAM" id="Phobius"/>
    </source>
</evidence>
<protein>
    <submittedName>
        <fullName evidence="2">Integral membrane protein</fullName>
    </submittedName>
</protein>
<dbReference type="Proteomes" id="UP000033489">
    <property type="component" value="Unassembled WGS sequence"/>
</dbReference>
<dbReference type="OrthoDB" id="9813172at2"/>
<dbReference type="InterPro" id="IPR011737">
    <property type="entry name" value="CHP02206_TP0381"/>
</dbReference>
<feature type="transmembrane region" description="Helical" evidence="1">
    <location>
        <begin position="101"/>
        <end position="117"/>
    </location>
</feature>
<feature type="transmembrane region" description="Helical" evidence="1">
    <location>
        <begin position="123"/>
        <end position="147"/>
    </location>
</feature>
<feature type="transmembrane region" description="Helical" evidence="1">
    <location>
        <begin position="20"/>
        <end position="38"/>
    </location>
</feature>
<dbReference type="EMBL" id="JYGT01000004">
    <property type="protein sequence ID" value="KJQ78184.1"/>
    <property type="molecule type" value="Genomic_DNA"/>
</dbReference>
<feature type="transmembrane region" description="Helical" evidence="1">
    <location>
        <begin position="45"/>
        <end position="65"/>
    </location>
</feature>
<proteinExistence type="predicted"/>
<feature type="transmembrane region" description="Helical" evidence="1">
    <location>
        <begin position="159"/>
        <end position="177"/>
    </location>
</feature>
<dbReference type="NCBIfam" id="TIGR02206">
    <property type="entry name" value="intg_mem_TP0381"/>
    <property type="match status" value="1"/>
</dbReference>
<evidence type="ECO:0000313" key="2">
    <source>
        <dbReference type="EMBL" id="KJQ78184.1"/>
    </source>
</evidence>
<keyword evidence="1" id="KW-1133">Transmembrane helix</keyword>
<dbReference type="PATRIC" id="fig|28037.216.peg.295"/>
<dbReference type="AlphaFoldDB" id="A0A0F2E6Y3"/>
<reference evidence="2 3" key="1">
    <citation type="submission" date="2015-02" db="EMBL/GenBank/DDBJ databases">
        <title>Evolution of amylase-binding proteins of oral streptococcal species.</title>
        <authorList>
            <person name="Haase E.M."/>
        </authorList>
    </citation>
    <scope>NUCLEOTIDE SEQUENCE [LARGE SCALE GENOMIC DNA]</scope>
    <source>
        <strain evidence="2 3">UC921A</strain>
    </source>
</reference>
<gene>
    <name evidence="2" type="ORF">TZ94_00303</name>
</gene>
<name>A0A0F2E6Y3_9STRE</name>
<feature type="transmembrane region" description="Helical" evidence="1">
    <location>
        <begin position="77"/>
        <end position="94"/>
    </location>
</feature>
<sequence length="235" mass="26958">MNVWDALFSTQPTEPPQFDLLWYGNLFTLLALTVFLAYRYGNKKVCQRFFQILQATQLILLYGWYLVNQMPLAESLPFYHCRLAMFVVLLLPGVSRVKQYFAVLGTFGTLAAFVYPVPDPYPFPHIAILSFIFGHLALFGNSLIYLLKDYDANLLDFKRILVITSSLNAVIFVVNLMTGGDYGFLTKPPLVGDHGRLINYLVVTLFLTCAIYLVSKAFQTMLEEKGERRLRIWQK</sequence>
<evidence type="ECO:0000313" key="3">
    <source>
        <dbReference type="Proteomes" id="UP000033489"/>
    </source>
</evidence>
<feature type="transmembrane region" description="Helical" evidence="1">
    <location>
        <begin position="197"/>
        <end position="215"/>
    </location>
</feature>
<comment type="caution">
    <text evidence="2">The sequence shown here is derived from an EMBL/GenBank/DDBJ whole genome shotgun (WGS) entry which is preliminary data.</text>
</comment>
<keyword evidence="1" id="KW-0472">Membrane</keyword>
<accession>A0A0F2E6Y3</accession>
<dbReference type="RefSeq" id="WP_045613521.1">
    <property type="nucleotide sequence ID" value="NZ_JYGT01000004.1"/>
</dbReference>
<organism evidence="2 3">
    <name type="scientific">Streptococcus infantis</name>
    <dbReference type="NCBI Taxonomy" id="68892"/>
    <lineage>
        <taxon>Bacteria</taxon>
        <taxon>Bacillati</taxon>
        <taxon>Bacillota</taxon>
        <taxon>Bacilli</taxon>
        <taxon>Lactobacillales</taxon>
        <taxon>Streptococcaceae</taxon>
        <taxon>Streptococcus</taxon>
    </lineage>
</organism>
<dbReference type="Pfam" id="PF14808">
    <property type="entry name" value="TMEM164"/>
    <property type="match status" value="1"/>
</dbReference>